<dbReference type="Gene3D" id="2.60.120.430">
    <property type="entry name" value="Galactose-binding lectin"/>
    <property type="match status" value="1"/>
</dbReference>
<feature type="domain" description="Lyase catalytic" evidence="5">
    <location>
        <begin position="362"/>
        <end position="591"/>
    </location>
</feature>
<accession>A0ABN8QQZ9</accession>
<dbReference type="Pfam" id="PF09093">
    <property type="entry name" value="Lyase_catalyt"/>
    <property type="match status" value="1"/>
</dbReference>
<dbReference type="PANTHER" id="PTHR37322">
    <property type="match status" value="1"/>
</dbReference>
<dbReference type="Proteomes" id="UP001159405">
    <property type="component" value="Unassembled WGS sequence"/>
</dbReference>
<comment type="similarity">
    <text evidence="1">Belongs to the polysaccharide lyase 8 family.</text>
</comment>
<dbReference type="SUPFAM" id="SSF49785">
    <property type="entry name" value="Galactose-binding domain-like"/>
    <property type="match status" value="1"/>
</dbReference>
<dbReference type="InterPro" id="IPR008929">
    <property type="entry name" value="Chondroitin_lyas"/>
</dbReference>
<dbReference type="Gene3D" id="2.70.98.10">
    <property type="match status" value="1"/>
</dbReference>
<dbReference type="PANTHER" id="PTHR37322:SF3">
    <property type="entry name" value="CHONDROITIN SULFATE ABC EXOLYASE"/>
    <property type="match status" value="1"/>
</dbReference>
<gene>
    <name evidence="6" type="ORF">PLOB_00008041</name>
</gene>
<dbReference type="Gene3D" id="2.60.220.10">
    <property type="entry name" value="Polysaccharide lyase family 8-like, C-terminal"/>
    <property type="match status" value="1"/>
</dbReference>
<reference evidence="6 7" key="1">
    <citation type="submission" date="2022-05" db="EMBL/GenBank/DDBJ databases">
        <authorList>
            <consortium name="Genoscope - CEA"/>
            <person name="William W."/>
        </authorList>
    </citation>
    <scope>NUCLEOTIDE SEQUENCE [LARGE SCALE GENOMIC DNA]</scope>
</reference>
<dbReference type="SUPFAM" id="SSF74650">
    <property type="entry name" value="Galactose mutarotase-like"/>
    <property type="match status" value="1"/>
</dbReference>
<dbReference type="SUPFAM" id="SSF49863">
    <property type="entry name" value="Hyaluronate lyase-like, C-terminal domain"/>
    <property type="match status" value="1"/>
</dbReference>
<evidence type="ECO:0000313" key="7">
    <source>
        <dbReference type="Proteomes" id="UP001159405"/>
    </source>
</evidence>
<dbReference type="InterPro" id="IPR014718">
    <property type="entry name" value="GH-type_carb-bd"/>
</dbReference>
<feature type="domain" description="Polysaccharide lyase family 8 central" evidence="3">
    <location>
        <begin position="683"/>
        <end position="950"/>
    </location>
</feature>
<keyword evidence="2" id="KW-0456">Lyase</keyword>
<dbReference type="EMBL" id="CALNXK010000139">
    <property type="protein sequence ID" value="CAH3167083.1"/>
    <property type="molecule type" value="Genomic_DNA"/>
</dbReference>
<evidence type="ECO:0000313" key="6">
    <source>
        <dbReference type="EMBL" id="CAH3167083.1"/>
    </source>
</evidence>
<evidence type="ECO:0008006" key="8">
    <source>
        <dbReference type="Google" id="ProtNLM"/>
    </source>
</evidence>
<dbReference type="InterPro" id="IPR015176">
    <property type="entry name" value="Lyase_N"/>
</dbReference>
<evidence type="ECO:0000259" key="3">
    <source>
        <dbReference type="Pfam" id="PF02278"/>
    </source>
</evidence>
<evidence type="ECO:0000256" key="2">
    <source>
        <dbReference type="ARBA" id="ARBA00023239"/>
    </source>
</evidence>
<dbReference type="InterPro" id="IPR015177">
    <property type="entry name" value="Lyase_catalyt"/>
</dbReference>
<name>A0ABN8QQZ9_9CNID</name>
<keyword evidence="7" id="KW-1185">Reference proteome</keyword>
<dbReference type="InterPro" id="IPR008979">
    <property type="entry name" value="Galactose-bd-like_sf"/>
</dbReference>
<dbReference type="InterPro" id="IPR011013">
    <property type="entry name" value="Gal_mutarotase_sf_dom"/>
</dbReference>
<feature type="non-terminal residue" evidence="6">
    <location>
        <position position="1"/>
    </location>
</feature>
<dbReference type="InterPro" id="IPR039174">
    <property type="entry name" value="Chondroitin_ABC_lyase"/>
</dbReference>
<dbReference type="Gene3D" id="1.50.10.100">
    <property type="entry name" value="Chondroitin AC/alginate lyase"/>
    <property type="match status" value="1"/>
</dbReference>
<dbReference type="Pfam" id="PF09092">
    <property type="entry name" value="Lyase_N"/>
    <property type="match status" value="1"/>
</dbReference>
<dbReference type="InterPro" id="IPR003159">
    <property type="entry name" value="Lyase_8_central_dom"/>
</dbReference>
<sequence length="1256" mass="141754">KCDKTLDFENDTQARCFVKATTGSNARVSLSSDIAKHGICSLKWESFDTKNTSISYTLPISITGSKFLRGGIKMWIYKKVSSLGRQMIVEFQDAGVELGAFSVQLGFRGWRAIWVAFSEFVKRSERKKRSISAVKFTLTHRDTIYVDLLQFEDRMSKQSRDKIVLPLTLTKKKNSETYHWSAQKPTDAALRGINSSMTSSLLHIESRLRNFYCDESKTTDMLNGSLLERWKSLNQSIDRANNKYDGLSFNLQKTVITGPPLFGRNSGYHDSRKFEHIMLEILFPLTVEFYLKSREKEMNTIISREASYLNSNNFALINQSIDRIIGTSKILKDKVFTHIQNLTRSSLKINYAEDALRFLNETRLKRICNLLDFVEDQGWADGSALGSLEKEMNRAFAGYMNSLFLLKDTLHKNNKTRLQNLVKTSKWYNEFGEVYQQHFEYRGTNADKMITVMLFRLMIVLIMPTDTNAEKKARQQDMEALKRWIDNALLINTAFGGVLKPDYTGFHHKGIYGSAYVPQALHTAALVQYLLEGTVFELADAAKRNLKEGLKTLRIMAVKYSTPSSIGGRFPDYSKAVLIKILPAFAYISVSNPGTLKSAPVKGIAIMKVTEDAKIFLRLFNTSYHKVTKYMKSGEIKQEKAYMNSLGSLEIMEKVFEKAQLANMSAEPSPEGHWSKNFGALSIHRRKNWAVTVKGFNRFVWDFECSKNKSPPENPYGIFTSYGSMLIANSEAELKAHDVSTGWDWTRIPGATTMPLTLKETRLEERRNFSPLSSAGGVTIKGVEIHSNGVFGMDFVQPKYEFLYNHSHQNSTLYFKKSVFFYQNLLVCLGSNISLIRSRKIPQTTLFQDKLVRGSTNFHIKVDGLVKDSSAPFPSMTPSSQSGAEPHTILLDTKGNSYFIPSSSASSLKIHVQNQTSKTPSNKVSHGYYGTAWLEHSPGHEDYEYAVWVNTPTYNLTANESWIRQPHQHNKVTKIYEVLKKDCEAHVVKFCANLELRAVRHGPLFGYVIYEPNITLRDGPVERVDKKCLVMVDVTPEDMFLSISYPDLDFNSSEVFNTSGDVDEWEQLESTENEVRVTLTADVDKNISKTIVHGSPTEYAPNVRVVSSHSSSPKGNEIVFSNLKNGISVEVTLKRFEGDFKCVDLHTESSYLQDISTELVNQLIWAFLGFSCATPHTQSISIHELLKPALAKCQFGSEGKLIVPLDIDQESSDVEVTSLLTVATKHLKQGQASCAVCGYDGVFTSIGQFYGTSQAN</sequence>
<dbReference type="SUPFAM" id="SSF48230">
    <property type="entry name" value="Chondroitin AC/alginate lyase"/>
    <property type="match status" value="1"/>
</dbReference>
<comment type="caution">
    <text evidence="6">The sequence shown here is derived from an EMBL/GenBank/DDBJ whole genome shotgun (WGS) entry which is preliminary data.</text>
</comment>
<organism evidence="6 7">
    <name type="scientific">Porites lobata</name>
    <dbReference type="NCBI Taxonomy" id="104759"/>
    <lineage>
        <taxon>Eukaryota</taxon>
        <taxon>Metazoa</taxon>
        <taxon>Cnidaria</taxon>
        <taxon>Anthozoa</taxon>
        <taxon>Hexacorallia</taxon>
        <taxon>Scleractinia</taxon>
        <taxon>Fungiina</taxon>
        <taxon>Poritidae</taxon>
        <taxon>Porites</taxon>
    </lineage>
</organism>
<proteinExistence type="inferred from homology"/>
<feature type="domain" description="Lyase N-terminal" evidence="4">
    <location>
        <begin position="4"/>
        <end position="158"/>
    </location>
</feature>
<evidence type="ECO:0000256" key="1">
    <source>
        <dbReference type="ARBA" id="ARBA00006699"/>
    </source>
</evidence>
<dbReference type="InterPro" id="IPR011071">
    <property type="entry name" value="Lyase_8-like_C"/>
</dbReference>
<dbReference type="Pfam" id="PF02278">
    <property type="entry name" value="Lyase_8"/>
    <property type="match status" value="1"/>
</dbReference>
<protein>
    <recommendedName>
        <fullName evidence="8">Chondroitin sulfate ABC exolyase</fullName>
    </recommendedName>
</protein>
<evidence type="ECO:0000259" key="4">
    <source>
        <dbReference type="Pfam" id="PF09092"/>
    </source>
</evidence>
<evidence type="ECO:0000259" key="5">
    <source>
        <dbReference type="Pfam" id="PF09093"/>
    </source>
</evidence>